<dbReference type="PANTHER" id="PTHR12609">
    <property type="entry name" value="MICROTUBULE ASSOCIATED PROTEIN XMAP215"/>
    <property type="match status" value="1"/>
</dbReference>
<dbReference type="InterPro" id="IPR016024">
    <property type="entry name" value="ARM-type_fold"/>
</dbReference>
<name>A0A9P5Y9M8_9AGAR</name>
<keyword evidence="7" id="KW-0206">Cytoskeleton</keyword>
<dbReference type="GO" id="GO:0061863">
    <property type="term" value="F:microtubule plus end polymerase"/>
    <property type="evidence" value="ECO:0007669"/>
    <property type="project" value="InterPro"/>
</dbReference>
<feature type="compositionally biased region" description="Polar residues" evidence="8">
    <location>
        <begin position="2773"/>
        <end position="2798"/>
    </location>
</feature>
<dbReference type="FunFam" id="1.25.10.10:FF:000063">
    <property type="entry name" value="Putative cytoskeleton-associated protein 5"/>
    <property type="match status" value="1"/>
</dbReference>
<evidence type="ECO:0000256" key="8">
    <source>
        <dbReference type="SAM" id="MobiDB-lite"/>
    </source>
</evidence>
<dbReference type="InterPro" id="IPR024395">
    <property type="entry name" value="CLASP_N_dom"/>
</dbReference>
<dbReference type="FunFam" id="1.25.10.10:FF:000019">
    <property type="entry name" value="Cytoskeleton-associated protein 5"/>
    <property type="match status" value="1"/>
</dbReference>
<evidence type="ECO:0000256" key="7">
    <source>
        <dbReference type="ARBA" id="ARBA00023212"/>
    </source>
</evidence>
<dbReference type="CDD" id="cd16270">
    <property type="entry name" value="Apc5_N"/>
    <property type="match status" value="1"/>
</dbReference>
<feature type="domain" description="TOG" evidence="9">
    <location>
        <begin position="1529"/>
        <end position="1764"/>
    </location>
</feature>
<organism evidence="10 11">
    <name type="scientific">Collybia nuda</name>
    <dbReference type="NCBI Taxonomy" id="64659"/>
    <lineage>
        <taxon>Eukaryota</taxon>
        <taxon>Fungi</taxon>
        <taxon>Dikarya</taxon>
        <taxon>Basidiomycota</taxon>
        <taxon>Agaricomycotina</taxon>
        <taxon>Agaricomycetes</taxon>
        <taxon>Agaricomycetidae</taxon>
        <taxon>Agaricales</taxon>
        <taxon>Tricholomatineae</taxon>
        <taxon>Clitocybaceae</taxon>
        <taxon>Collybia</taxon>
    </lineage>
</organism>
<dbReference type="InterPro" id="IPR026000">
    <property type="entry name" value="Apc5_dom"/>
</dbReference>
<evidence type="ECO:0000313" key="10">
    <source>
        <dbReference type="EMBL" id="KAF9464667.1"/>
    </source>
</evidence>
<keyword evidence="11" id="KW-1185">Reference proteome</keyword>
<dbReference type="SMART" id="SM01349">
    <property type="entry name" value="TOG"/>
    <property type="match status" value="5"/>
</dbReference>
<feature type="domain" description="TOG" evidence="9">
    <location>
        <begin position="943"/>
        <end position="1178"/>
    </location>
</feature>
<feature type="region of interest" description="Disordered" evidence="8">
    <location>
        <begin position="1761"/>
        <end position="1837"/>
    </location>
</feature>
<sequence>MDDAPPPTEHIIKPHHVGLLTIFVLTFKEPDAKKLPASFVLHIYRLLLKEVAEVAQPLTHHQMEQSLIFWEDSKYNPDEARRLMTAFQTVQKDLETPEQMTNFFGNLPSLFVEKTEDEPPVFMRRSLFGYFCRRCFVSFLKLSFSGVMKLQQDYQLWCAGRNDAGYEPVRKDQLNSADQLMFKTQADRKSWAKPDAYEAWEKGHKTGDDNMATENLRRFFEQHFHENNDSGVRQHALLNLVRMHYLRDEVPAARKLLSEAIVVARTSGDKLTLQHCISMLHRLPPTISSRKPALNEIQADLHPLEVLFDVYKIMDERNEQPLSVAFSKIEQAIGLYDHWLDVQLSLPVDDEELAQHAVQSVVWNAAGCAKLSSIEELIVIAFAGVGGESNNRISVLLNRAYKDARQGLYEKGLAILLEPHVWHGLSLNDYVSWANEIWHILALRTTRRGQHRFFREVLVPRRPAGFFNPREYLMNSKSKTMGRVRDLLYDVIQLRECDQASTSIEQLLRALWNSEFLSRLGDYRTGIILLADVGLEFGMWKKSKRILYEIMPQIINGDDLEQRAFGCYTMARSLLCAGDNRGKLELKEAVRHLLISEEDFKTLEMQDCLGTVRYLLSTVYHNLGLEKERDDAAKRHAAGQIQEEPLHIDLETQRIFSIVEMVEHEGMDGPVPQEEDFSTISIGERLSHKNWKARVSAYESLIKIFQTTASDTDPAFKPYLNNSDLLKRIATDSNAVAQEKGVECLVALVKYSGETAAKTRETVVPALVEKCFGSARAGTKAQAIELTLMYVEIENGGAGVVADLLPGLGAKQPKAVAGCVIALREIVRMFGTQATPPPPILKALPKIFSHSDKTVRAEGTSLTHTLYQYIGLGIEPWLTDLKPVQVKELKEAFESMENDNKGKGSLKPERLTRLQAREAETAAESPDTEDVQEEEAAPLDPRAFAEAVDIGPKLSPNLQAAFKSTKWKERKEALDDLLTLLSSTPRIKDSSEIGELAKSLATRIASDANVSCVMAAASCIEELAKGMMAGFAKYREAVVPLMLERMKERKTSVTDTIGNALDAVFATTTLADIVPDFEPSLKSKNPQVKEGTLKFLGRCLSFATTPIPAPQIKPLSETLATLLEDSFEGARNEAATCLGILMRMVGERPMNALMDSLADMRKVKVKEAYEKATIKCKPAGTTAHKATPLPQSKPIVKKSPAAVKTITVDDDVDPPLKKASNKPPTKPSTKKAPTGNTSAPPKKAPQIAPTKPPAIGSSSLDTFKFQHTPEDADGLATQLLPSSVMTDLVDANWKTRLAALEELTNWIEGEIDTVDAEVVVRALAKKGWNEKNFQVSAKLYGILGFLAEKSPSFGRSCPALCVAHLCEKLGDMKLKKPAGDTLLLFAEKTSLQFILNQAYEPLSKQKAPKVLADALIWFNTALTDFGITGLALRSLIEFLKVTLQNSNAAVRTNATKTLVTVRLYAGHSIKDFLEDLNPQLLNTITAEFDKAEGSVAPEPCRMSADLLNMPSSAGPAKAGASGMGDPLDELFPRVDLDGLLKGTTILADAKSDSWKTKKEALETLQSILEQGSNKRLKGAMGEIGQILKARVTDTNKAVQTLALDIVGRISTSMGKPFEKHARLFALPISTVLADQKAPIRMAALQALTAIASACDGIETMIPGFTTAFETSNPLQKGTLLNWLVDWFKEHEPPSSLDLNAWASPIVSSLDDRNSDVRKGAQSLLPTLIACAGFEYVLHQTNSLKPASRNSAVPLIQAARPEPPIAPKAGKPSASTVPVPPASPPPESPTSLAPTTKIGAKVTGVRRKLPLGNNRLETRSETPTEVGSSRAVSKSAAGGVKRQGIEAVQIHSSLPFHSTNLDAKRLRTGKDAHKWINEGGPTRKDLADLLQSQMEPHTSKDLVTRLFSHDHNAVNDHVQGLTTMSSLFSGAESGSEGVEAVCLSNFDLPLKYASIKAHEPQPNLISKCLDVVEAVLAFLRSVNYQLTDGEALCFIPTMVFKLGDAREQVRGRVQQIIRTLPKVYAYSRVFQLLLDHGLKSKVAKTRQGTLDEMAIILKRSGMGACEPQKAFPLIASMLSDKDSQVRKSALGTLSEGFVLVGEKVWSLVGPLPAKEKTQLEERLRRVTGPPSEKLEPFAPAPAIARLATGVARPASPSAMSRIGAPRAASPSVAGLSRLARPTSPAHTLRSNSPTLANPRSESPVRTSSNSVRPITSIPSSPRGIGRPKSLLPSRLGRPRPNFTQPTPVHSPTPEEILVDEQIPAVYQEDPNPSASHYDHNGQAQRPDVLDDITITISSILSSDPTRSVDALKNIQRILAIGPEAGPSLPQYRELAEHTEGLIETITLQMAHVFERPDNLVPDDNFRLAKHLIQTLNNFCDHAFLAESLTVDILTSLLEELTLRLLETDDNSVKKVKDLSRFINMIILRLFATGRRMSIFRALFALLLQIVKPFPGQGTLPDSKESKVAELVLKCVWKLARNIPQDLSEGHLDPVELFPAIEHFLQSVPPNEWRARATNKVPCGDMPLRTIKVIIQHVVAHYGDNVYDILSASFDDPSATIVYPYVYRILNSTSRGMGVDAPTRRNDIPIDRLTRPVSPSSSRPMSPQESSSTTSISNRQSPSHRTSPSSSSRSAHGAFSPAVEEPDPDAQLSLIIGHISSETTGALHKEGITELHHFLKAYPHKRPKVEKLLESTGAAFRKYINRALASRAAEDEEREVAVADTLSKLESSRRAVSPLPEDSASSRSYKRASPPPLENNANQDKLSRLHDIFQYRSSTLSTGSSQDRTIPGGQTSLGKD</sequence>
<dbReference type="Proteomes" id="UP000807353">
    <property type="component" value="Unassembled WGS sequence"/>
</dbReference>
<dbReference type="GO" id="GO:0051315">
    <property type="term" value="P:attachment of mitotic spindle microtubules to kinetochore"/>
    <property type="evidence" value="ECO:0007669"/>
    <property type="project" value="UniProtKB-ARBA"/>
</dbReference>
<dbReference type="Pfam" id="PF12862">
    <property type="entry name" value="ANAPC5"/>
    <property type="match status" value="1"/>
</dbReference>
<dbReference type="OrthoDB" id="205662at2759"/>
<dbReference type="SUPFAM" id="SSF48371">
    <property type="entry name" value="ARM repeat"/>
    <property type="match status" value="2"/>
</dbReference>
<feature type="compositionally biased region" description="Polar residues" evidence="8">
    <location>
        <begin position="2183"/>
        <end position="2218"/>
    </location>
</feature>
<dbReference type="Pfam" id="PF12348">
    <property type="entry name" value="CLASP_N"/>
    <property type="match status" value="1"/>
</dbReference>
<comment type="similarity">
    <text evidence="2">Belongs to the CLASP family.</text>
</comment>
<comment type="subcellular location">
    <subcellularLocation>
        <location evidence="1">Cytoplasm</location>
        <location evidence="1">Cytoskeleton</location>
        <location evidence="1">Spindle</location>
    </subcellularLocation>
</comment>
<evidence type="ECO:0000256" key="2">
    <source>
        <dbReference type="ARBA" id="ARBA00009549"/>
    </source>
</evidence>
<dbReference type="GO" id="GO:0051010">
    <property type="term" value="F:microtubule plus-end binding"/>
    <property type="evidence" value="ECO:0007669"/>
    <property type="project" value="InterPro"/>
</dbReference>
<dbReference type="InterPro" id="IPR045110">
    <property type="entry name" value="XMAP215"/>
</dbReference>
<proteinExistence type="inferred from homology"/>
<dbReference type="GO" id="GO:0030951">
    <property type="term" value="P:establishment or maintenance of microtubule cytoskeleton polarity"/>
    <property type="evidence" value="ECO:0007669"/>
    <property type="project" value="InterPro"/>
</dbReference>
<feature type="region of interest" description="Disordered" evidence="8">
    <location>
        <begin position="2574"/>
        <end position="2644"/>
    </location>
</feature>
<dbReference type="GO" id="GO:1990498">
    <property type="term" value="C:mitotic spindle microtubule"/>
    <property type="evidence" value="ECO:0007669"/>
    <property type="project" value="UniProtKB-ARBA"/>
</dbReference>
<dbReference type="GO" id="GO:0046785">
    <property type="term" value="P:microtubule polymerization"/>
    <property type="evidence" value="ECO:0007669"/>
    <property type="project" value="InterPro"/>
</dbReference>
<keyword evidence="4" id="KW-0132">Cell division</keyword>
<dbReference type="GO" id="GO:0051301">
    <property type="term" value="P:cell division"/>
    <property type="evidence" value="ECO:0007669"/>
    <property type="project" value="UniProtKB-KW"/>
</dbReference>
<evidence type="ECO:0000256" key="1">
    <source>
        <dbReference type="ARBA" id="ARBA00004186"/>
    </source>
</evidence>
<keyword evidence="5" id="KW-0493">Microtubule</keyword>
<keyword evidence="3" id="KW-0963">Cytoplasm</keyword>
<evidence type="ECO:0000256" key="6">
    <source>
        <dbReference type="ARBA" id="ARBA00022776"/>
    </source>
</evidence>
<comment type="caution">
    <text evidence="10">The sequence shown here is derived from an EMBL/GenBank/DDBJ whole genome shotgun (WGS) entry which is preliminary data.</text>
</comment>
<dbReference type="GO" id="GO:0099070">
    <property type="term" value="C:static microtubule bundle"/>
    <property type="evidence" value="ECO:0007669"/>
    <property type="project" value="UniProtKB-ARBA"/>
</dbReference>
<evidence type="ECO:0000259" key="9">
    <source>
        <dbReference type="SMART" id="SM01349"/>
    </source>
</evidence>
<feature type="region of interest" description="Disordered" evidence="8">
    <location>
        <begin position="2154"/>
        <end position="2251"/>
    </location>
</feature>
<dbReference type="InterPro" id="IPR011989">
    <property type="entry name" value="ARM-like"/>
</dbReference>
<keyword evidence="6" id="KW-0131">Cell cycle</keyword>
<feature type="compositionally biased region" description="Basic and acidic residues" evidence="8">
    <location>
        <begin position="2580"/>
        <end position="2592"/>
    </location>
</feature>
<accession>A0A9P5Y9M8</accession>
<evidence type="ECO:0000256" key="4">
    <source>
        <dbReference type="ARBA" id="ARBA00022618"/>
    </source>
</evidence>
<dbReference type="Gene3D" id="1.25.10.10">
    <property type="entry name" value="Leucine-rich Repeat Variant"/>
    <property type="match status" value="5"/>
</dbReference>
<reference evidence="10" key="1">
    <citation type="submission" date="2020-11" db="EMBL/GenBank/DDBJ databases">
        <authorList>
            <consortium name="DOE Joint Genome Institute"/>
            <person name="Ahrendt S."/>
            <person name="Riley R."/>
            <person name="Andreopoulos W."/>
            <person name="Labutti K."/>
            <person name="Pangilinan J."/>
            <person name="Ruiz-Duenas F.J."/>
            <person name="Barrasa J.M."/>
            <person name="Sanchez-Garcia M."/>
            <person name="Camarero S."/>
            <person name="Miyauchi S."/>
            <person name="Serrano A."/>
            <person name="Linde D."/>
            <person name="Babiker R."/>
            <person name="Drula E."/>
            <person name="Ayuso-Fernandez I."/>
            <person name="Pacheco R."/>
            <person name="Padilla G."/>
            <person name="Ferreira P."/>
            <person name="Barriuso J."/>
            <person name="Kellner H."/>
            <person name="Castanera R."/>
            <person name="Alfaro M."/>
            <person name="Ramirez L."/>
            <person name="Pisabarro A.G."/>
            <person name="Kuo A."/>
            <person name="Tritt A."/>
            <person name="Lipzen A."/>
            <person name="He G."/>
            <person name="Yan M."/>
            <person name="Ng V."/>
            <person name="Cullen D."/>
            <person name="Martin F."/>
            <person name="Rosso M.-N."/>
            <person name="Henrissat B."/>
            <person name="Hibbett D."/>
            <person name="Martinez A.T."/>
            <person name="Grigoriev I.V."/>
        </authorList>
    </citation>
    <scope>NUCLEOTIDE SEQUENCE</scope>
    <source>
        <strain evidence="10">CBS 247.69</strain>
    </source>
</reference>
<dbReference type="GO" id="GO:0005881">
    <property type="term" value="C:cytoplasmic microtubule"/>
    <property type="evidence" value="ECO:0007669"/>
    <property type="project" value="UniProtKB-ARBA"/>
</dbReference>
<dbReference type="InterPro" id="IPR048491">
    <property type="entry name" value="XMAP215_CLASP_TOG"/>
</dbReference>
<evidence type="ECO:0000256" key="3">
    <source>
        <dbReference type="ARBA" id="ARBA00022490"/>
    </source>
</evidence>
<dbReference type="EMBL" id="MU150252">
    <property type="protein sequence ID" value="KAF9464667.1"/>
    <property type="molecule type" value="Genomic_DNA"/>
</dbReference>
<feature type="domain" description="TOG" evidence="9">
    <location>
        <begin position="668"/>
        <end position="906"/>
    </location>
</feature>
<gene>
    <name evidence="10" type="ORF">BDZ94DRAFT_1307660</name>
</gene>
<evidence type="ECO:0000256" key="5">
    <source>
        <dbReference type="ARBA" id="ARBA00022701"/>
    </source>
</evidence>
<dbReference type="GO" id="GO:1990571">
    <property type="term" value="P:meiotic centromere clustering"/>
    <property type="evidence" value="ECO:0007669"/>
    <property type="project" value="UniProtKB-ARBA"/>
</dbReference>
<feature type="compositionally biased region" description="Low complexity" evidence="8">
    <location>
        <begin position="2594"/>
        <end position="2638"/>
    </location>
</feature>
<feature type="region of interest" description="Disordered" evidence="8">
    <location>
        <begin position="1181"/>
        <end position="1261"/>
    </location>
</feature>
<dbReference type="InterPro" id="IPR034085">
    <property type="entry name" value="TOG"/>
</dbReference>
<feature type="region of interest" description="Disordered" evidence="8">
    <location>
        <begin position="2727"/>
        <end position="2798"/>
    </location>
</feature>
<feature type="domain" description="TOG" evidence="9">
    <location>
        <begin position="1887"/>
        <end position="2131"/>
    </location>
</feature>
<protein>
    <submittedName>
        <fullName evidence="10">Armadillo-type protein</fullName>
    </submittedName>
</protein>
<feature type="compositionally biased region" description="Pro residues" evidence="8">
    <location>
        <begin position="1777"/>
        <end position="1787"/>
    </location>
</feature>
<dbReference type="Pfam" id="PF21041">
    <property type="entry name" value="XMAP215_CLASP_TOG"/>
    <property type="match status" value="3"/>
</dbReference>
<dbReference type="FunFam" id="1.25.10.10:FF:000068">
    <property type="entry name" value="cytoskeleton-associated protein 5 isoform X1"/>
    <property type="match status" value="1"/>
</dbReference>
<dbReference type="GO" id="GO:0044732">
    <property type="term" value="C:mitotic spindle pole body"/>
    <property type="evidence" value="ECO:0007669"/>
    <property type="project" value="UniProtKB-ARBA"/>
</dbReference>
<dbReference type="GO" id="GO:0000022">
    <property type="term" value="P:mitotic spindle elongation"/>
    <property type="evidence" value="ECO:0007669"/>
    <property type="project" value="UniProtKB-ARBA"/>
</dbReference>
<feature type="compositionally biased region" description="Polar residues" evidence="8">
    <location>
        <begin position="1822"/>
        <end position="1831"/>
    </location>
</feature>
<feature type="domain" description="TOG" evidence="9">
    <location>
        <begin position="1264"/>
        <end position="1497"/>
    </location>
</feature>
<evidence type="ECO:0000313" key="11">
    <source>
        <dbReference type="Proteomes" id="UP000807353"/>
    </source>
</evidence>
<keyword evidence="6" id="KW-0498">Mitosis</keyword>